<name>A0A4R4TSH6_9ACTN</name>
<dbReference type="Gene3D" id="3.40.30.10">
    <property type="entry name" value="Glutaredoxin"/>
    <property type="match status" value="1"/>
</dbReference>
<proteinExistence type="predicted"/>
<accession>A0A4R4TSH6</accession>
<dbReference type="InterPro" id="IPR000866">
    <property type="entry name" value="AhpC/TSA"/>
</dbReference>
<comment type="caution">
    <text evidence="2">The sequence shown here is derived from an EMBL/GenBank/DDBJ whole genome shotgun (WGS) entry which is preliminary data.</text>
</comment>
<feature type="domain" description="Thioredoxin" evidence="1">
    <location>
        <begin position="49"/>
        <end position="183"/>
    </location>
</feature>
<dbReference type="PROSITE" id="PS51352">
    <property type="entry name" value="THIOREDOXIN_2"/>
    <property type="match status" value="1"/>
</dbReference>
<dbReference type="EMBL" id="SMKI01000024">
    <property type="protein sequence ID" value="TDC78974.1"/>
    <property type="molecule type" value="Genomic_DNA"/>
</dbReference>
<evidence type="ECO:0000313" key="3">
    <source>
        <dbReference type="Proteomes" id="UP000295345"/>
    </source>
</evidence>
<dbReference type="GO" id="GO:0016491">
    <property type="term" value="F:oxidoreductase activity"/>
    <property type="evidence" value="ECO:0007669"/>
    <property type="project" value="InterPro"/>
</dbReference>
<dbReference type="CDD" id="cd02966">
    <property type="entry name" value="TlpA_like_family"/>
    <property type="match status" value="1"/>
</dbReference>
<keyword evidence="3" id="KW-1185">Reference proteome</keyword>
<dbReference type="Proteomes" id="UP000295345">
    <property type="component" value="Unassembled WGS sequence"/>
</dbReference>
<dbReference type="InterPro" id="IPR013766">
    <property type="entry name" value="Thioredoxin_domain"/>
</dbReference>
<sequence>MTYQTLITLLVGALGALNLVLALGIIRRLREHTELLAQRPTGSGESTAIAVGERVGDFAAVTRDGAEISTADLAENAVVAFFSPDCGPCRDRLPSFVEFARTVPGGARQVLAVVVDVAGDGAEFVRSLGEVARVVVEKPDGSVSDAFQVRSYPTILRVTRRGDDVLVADNRLRFEARLAKAGR</sequence>
<organism evidence="2 3">
    <name type="scientific">Streptomyces hainanensis</name>
    <dbReference type="NCBI Taxonomy" id="402648"/>
    <lineage>
        <taxon>Bacteria</taxon>
        <taxon>Bacillati</taxon>
        <taxon>Actinomycetota</taxon>
        <taxon>Actinomycetes</taxon>
        <taxon>Kitasatosporales</taxon>
        <taxon>Streptomycetaceae</taxon>
        <taxon>Streptomyces</taxon>
    </lineage>
</organism>
<dbReference type="AlphaFoldDB" id="A0A4R4TSH6"/>
<dbReference type="Pfam" id="PF00578">
    <property type="entry name" value="AhpC-TSA"/>
    <property type="match status" value="1"/>
</dbReference>
<evidence type="ECO:0000313" key="2">
    <source>
        <dbReference type="EMBL" id="TDC78974.1"/>
    </source>
</evidence>
<protein>
    <submittedName>
        <fullName evidence="2">TlpA family protein disulfide reductase</fullName>
    </submittedName>
</protein>
<dbReference type="OrthoDB" id="128449at2"/>
<dbReference type="GO" id="GO:0016209">
    <property type="term" value="F:antioxidant activity"/>
    <property type="evidence" value="ECO:0007669"/>
    <property type="project" value="InterPro"/>
</dbReference>
<dbReference type="SUPFAM" id="SSF52833">
    <property type="entry name" value="Thioredoxin-like"/>
    <property type="match status" value="1"/>
</dbReference>
<gene>
    <name evidence="2" type="ORF">E1283_03860</name>
</gene>
<dbReference type="RefSeq" id="WP_132816429.1">
    <property type="nucleotide sequence ID" value="NZ_SMKI01000024.1"/>
</dbReference>
<reference evidence="2 3" key="1">
    <citation type="submission" date="2019-03" db="EMBL/GenBank/DDBJ databases">
        <title>Draft genome sequences of novel Actinobacteria.</title>
        <authorList>
            <person name="Sahin N."/>
            <person name="Ay H."/>
            <person name="Saygin H."/>
        </authorList>
    </citation>
    <scope>NUCLEOTIDE SEQUENCE [LARGE SCALE GENOMIC DNA]</scope>
    <source>
        <strain evidence="2 3">DSM 41900</strain>
    </source>
</reference>
<dbReference type="InterPro" id="IPR036249">
    <property type="entry name" value="Thioredoxin-like_sf"/>
</dbReference>
<evidence type="ECO:0000259" key="1">
    <source>
        <dbReference type="PROSITE" id="PS51352"/>
    </source>
</evidence>